<evidence type="ECO:0000313" key="2">
    <source>
        <dbReference type="EMBL" id="QND60451.1"/>
    </source>
</evidence>
<gene>
    <name evidence="2" type="ORF">HB778_30815</name>
</gene>
<evidence type="ECO:0000256" key="1">
    <source>
        <dbReference type="SAM" id="Phobius"/>
    </source>
</evidence>
<dbReference type="RefSeq" id="WP_183459373.1">
    <property type="nucleotide sequence ID" value="NZ_CP050296.1"/>
</dbReference>
<name>A0A7G6T119_9HYPH</name>
<accession>A0A7G6T119</accession>
<reference evidence="3" key="1">
    <citation type="journal article" date="2020" name="Mol. Plant Microbe">
        <title>Rhizobial microsymbionts of the narrowly endemic Oxytropis species growing in Kamchatka are characterized by significant genetic diversity and possess a set of genes that are associated with T3SS and T6SS secretion systems and can affect the development of symbiosis.</title>
        <authorList>
            <person name="Safronova V."/>
            <person name="Guro P."/>
            <person name="Sazanova A."/>
            <person name="Kuznetsova I."/>
            <person name="Belimov A."/>
            <person name="Yakubov V."/>
            <person name="Chirak E."/>
            <person name="Afonin A."/>
            <person name="Gogolev Y."/>
            <person name="Andronov E."/>
            <person name="Tikhonovich I."/>
        </authorList>
    </citation>
    <scope>NUCLEOTIDE SEQUENCE [LARGE SCALE GENOMIC DNA]</scope>
    <source>
        <strain evidence="3">583</strain>
    </source>
</reference>
<dbReference type="EMBL" id="CP050296">
    <property type="protein sequence ID" value="QND60451.1"/>
    <property type="molecule type" value="Genomic_DNA"/>
</dbReference>
<keyword evidence="1" id="KW-0472">Membrane</keyword>
<protein>
    <submittedName>
        <fullName evidence="2">Uncharacterized protein</fullName>
    </submittedName>
</protein>
<dbReference type="AlphaFoldDB" id="A0A7G6T119"/>
<sequence>MGFLFGGKIWLAAEVFIGIGTGLLLGWWARGMAETSSESLVDDSVSDWDLEPPLNASSRQSVRLFRNEPNGLPPWFLDLQDLHKGDRTD</sequence>
<evidence type="ECO:0000313" key="3">
    <source>
        <dbReference type="Proteomes" id="UP000515465"/>
    </source>
</evidence>
<organism evidence="2 3">
    <name type="scientific">Mesorhizobium huakuii</name>
    <dbReference type="NCBI Taxonomy" id="28104"/>
    <lineage>
        <taxon>Bacteria</taxon>
        <taxon>Pseudomonadati</taxon>
        <taxon>Pseudomonadota</taxon>
        <taxon>Alphaproteobacteria</taxon>
        <taxon>Hyphomicrobiales</taxon>
        <taxon>Phyllobacteriaceae</taxon>
        <taxon>Mesorhizobium</taxon>
    </lineage>
</organism>
<keyword evidence="1" id="KW-1133">Transmembrane helix</keyword>
<dbReference type="Proteomes" id="UP000515465">
    <property type="component" value="Chromosome"/>
</dbReference>
<feature type="transmembrane region" description="Helical" evidence="1">
    <location>
        <begin position="9"/>
        <end position="29"/>
    </location>
</feature>
<keyword evidence="1" id="KW-0812">Transmembrane</keyword>
<proteinExistence type="predicted"/>